<dbReference type="Proteomes" id="UP000799772">
    <property type="component" value="Unassembled WGS sequence"/>
</dbReference>
<evidence type="ECO:0000313" key="3">
    <source>
        <dbReference type="Proteomes" id="UP000799772"/>
    </source>
</evidence>
<gene>
    <name evidence="2" type="ORF">NA57DRAFT_60297</name>
</gene>
<proteinExistence type="predicted"/>
<dbReference type="InterPro" id="IPR032710">
    <property type="entry name" value="NTF2-like_dom_sf"/>
</dbReference>
<dbReference type="EMBL" id="ML978133">
    <property type="protein sequence ID" value="KAF2094892.1"/>
    <property type="molecule type" value="Genomic_DNA"/>
</dbReference>
<protein>
    <recommendedName>
        <fullName evidence="1">SnoaL-like domain-containing protein</fullName>
    </recommendedName>
</protein>
<comment type="caution">
    <text evidence="2">The sequence shown here is derived from an EMBL/GenBank/DDBJ whole genome shotgun (WGS) entry which is preliminary data.</text>
</comment>
<dbReference type="InterPro" id="IPR037401">
    <property type="entry name" value="SnoaL-like"/>
</dbReference>
<dbReference type="OrthoDB" id="3912254at2759"/>
<name>A0A9P4IAB2_9PEZI</name>
<keyword evidence="3" id="KW-1185">Reference proteome</keyword>
<dbReference type="Gene3D" id="3.10.450.50">
    <property type="match status" value="1"/>
</dbReference>
<dbReference type="CDD" id="cd00531">
    <property type="entry name" value="NTF2_like"/>
    <property type="match status" value="1"/>
</dbReference>
<dbReference type="AlphaFoldDB" id="A0A9P4IAB2"/>
<feature type="domain" description="SnoaL-like" evidence="1">
    <location>
        <begin position="18"/>
        <end position="140"/>
    </location>
</feature>
<accession>A0A9P4IAB2</accession>
<evidence type="ECO:0000259" key="1">
    <source>
        <dbReference type="Pfam" id="PF13577"/>
    </source>
</evidence>
<dbReference type="Pfam" id="PF13577">
    <property type="entry name" value="SnoaL_4"/>
    <property type="match status" value="1"/>
</dbReference>
<reference evidence="2" key="1">
    <citation type="journal article" date="2020" name="Stud. Mycol.">
        <title>101 Dothideomycetes genomes: a test case for predicting lifestyles and emergence of pathogens.</title>
        <authorList>
            <person name="Haridas S."/>
            <person name="Albert R."/>
            <person name="Binder M."/>
            <person name="Bloem J."/>
            <person name="Labutti K."/>
            <person name="Salamov A."/>
            <person name="Andreopoulos B."/>
            <person name="Baker S."/>
            <person name="Barry K."/>
            <person name="Bills G."/>
            <person name="Bluhm B."/>
            <person name="Cannon C."/>
            <person name="Castanera R."/>
            <person name="Culley D."/>
            <person name="Daum C."/>
            <person name="Ezra D."/>
            <person name="Gonzalez J."/>
            <person name="Henrissat B."/>
            <person name="Kuo A."/>
            <person name="Liang C."/>
            <person name="Lipzen A."/>
            <person name="Lutzoni F."/>
            <person name="Magnuson J."/>
            <person name="Mondo S."/>
            <person name="Nolan M."/>
            <person name="Ohm R."/>
            <person name="Pangilinan J."/>
            <person name="Park H.-J."/>
            <person name="Ramirez L."/>
            <person name="Alfaro M."/>
            <person name="Sun H."/>
            <person name="Tritt A."/>
            <person name="Yoshinaga Y."/>
            <person name="Zwiers L.-H."/>
            <person name="Turgeon B."/>
            <person name="Goodwin S."/>
            <person name="Spatafora J."/>
            <person name="Crous P."/>
            <person name="Grigoriev I."/>
        </authorList>
    </citation>
    <scope>NUCLEOTIDE SEQUENCE</scope>
    <source>
        <strain evidence="2">CBS 133067</strain>
    </source>
</reference>
<dbReference type="SUPFAM" id="SSF54427">
    <property type="entry name" value="NTF2-like"/>
    <property type="match status" value="1"/>
</dbReference>
<evidence type="ECO:0000313" key="2">
    <source>
        <dbReference type="EMBL" id="KAF2094892.1"/>
    </source>
</evidence>
<sequence length="158" mass="18216">MDANLAKTIEDMQKRLQILEDKDALWTLMNRYCTEVDNHHWEAFANTYTEDGVMEVENWGPKRGRAEIAKAASCEEVFQGVIHSITNLHFEVDGSDTATATAYLTLYVTPDVKKPEANYCWGGPYRFEYRRTPEGWRVAKQHLRKFFAIGEDTEGLFS</sequence>
<organism evidence="2 3">
    <name type="scientific">Rhizodiscina lignyota</name>
    <dbReference type="NCBI Taxonomy" id="1504668"/>
    <lineage>
        <taxon>Eukaryota</taxon>
        <taxon>Fungi</taxon>
        <taxon>Dikarya</taxon>
        <taxon>Ascomycota</taxon>
        <taxon>Pezizomycotina</taxon>
        <taxon>Dothideomycetes</taxon>
        <taxon>Pleosporomycetidae</taxon>
        <taxon>Aulographales</taxon>
        <taxon>Rhizodiscinaceae</taxon>
        <taxon>Rhizodiscina</taxon>
    </lineage>
</organism>